<protein>
    <submittedName>
        <fullName evidence="1">Uncharacterized protein</fullName>
    </submittedName>
</protein>
<sequence>MGVIMFQIIAMQITNRIPNYCVNISQQMVNYSKLNGDANMPVQIANQASLNNVNNVNNAMANQIPVNSVFRPRISTIINYREAVYQTI</sequence>
<keyword evidence="2" id="KW-1185">Reference proteome</keyword>
<name>A0A397JG20_9GLOM</name>
<comment type="caution">
    <text evidence="1">The sequence shown here is derived from an EMBL/GenBank/DDBJ whole genome shotgun (WGS) entry which is preliminary data.</text>
</comment>
<evidence type="ECO:0000313" key="1">
    <source>
        <dbReference type="EMBL" id="RHZ83590.1"/>
    </source>
</evidence>
<organism evidence="1 2">
    <name type="scientific">Diversispora epigaea</name>
    <dbReference type="NCBI Taxonomy" id="1348612"/>
    <lineage>
        <taxon>Eukaryota</taxon>
        <taxon>Fungi</taxon>
        <taxon>Fungi incertae sedis</taxon>
        <taxon>Mucoromycota</taxon>
        <taxon>Glomeromycotina</taxon>
        <taxon>Glomeromycetes</taxon>
        <taxon>Diversisporales</taxon>
        <taxon>Diversisporaceae</taxon>
        <taxon>Diversispora</taxon>
    </lineage>
</organism>
<dbReference type="Proteomes" id="UP000266861">
    <property type="component" value="Unassembled WGS sequence"/>
</dbReference>
<dbReference type="EMBL" id="PQFF01000087">
    <property type="protein sequence ID" value="RHZ83590.1"/>
    <property type="molecule type" value="Genomic_DNA"/>
</dbReference>
<accession>A0A397JG20</accession>
<dbReference type="AlphaFoldDB" id="A0A397JG20"/>
<reference evidence="1 2" key="1">
    <citation type="submission" date="2018-08" db="EMBL/GenBank/DDBJ databases">
        <title>Genome and evolution of the arbuscular mycorrhizal fungus Diversispora epigaea (formerly Glomus versiforme) and its bacterial endosymbionts.</title>
        <authorList>
            <person name="Sun X."/>
            <person name="Fei Z."/>
            <person name="Harrison M."/>
        </authorList>
    </citation>
    <scope>NUCLEOTIDE SEQUENCE [LARGE SCALE GENOMIC DNA]</scope>
    <source>
        <strain evidence="1 2">IT104</strain>
    </source>
</reference>
<evidence type="ECO:0000313" key="2">
    <source>
        <dbReference type="Proteomes" id="UP000266861"/>
    </source>
</evidence>
<gene>
    <name evidence="1" type="ORF">Glove_91g48</name>
</gene>
<proteinExistence type="predicted"/>